<evidence type="ECO:0000313" key="12">
    <source>
        <dbReference type="EMBL" id="RNM29773.1"/>
    </source>
</evidence>
<evidence type="ECO:0000313" key="13">
    <source>
        <dbReference type="Proteomes" id="UP000276568"/>
    </source>
</evidence>
<dbReference type="InterPro" id="IPR041108">
    <property type="entry name" value="PP_kinase_C_1"/>
</dbReference>
<dbReference type="Gene3D" id="3.30.1840.10">
    <property type="entry name" value="Polyphosphate kinase middle domain"/>
    <property type="match status" value="1"/>
</dbReference>
<proteinExistence type="inferred from homology"/>
<keyword evidence="3 6" id="KW-0547">Nucleotide-binding</keyword>
<keyword evidence="2 6" id="KW-0808">Transferase</keyword>
<dbReference type="Gene3D" id="1.20.58.310">
    <property type="entry name" value="Polyphosphate kinase N-terminal domain"/>
    <property type="match status" value="1"/>
</dbReference>
<dbReference type="GO" id="GO:0008976">
    <property type="term" value="F:polyphosphate kinase activity"/>
    <property type="evidence" value="ECO:0007669"/>
    <property type="project" value="UniProtKB-UniRule"/>
</dbReference>
<feature type="binding site" evidence="6">
    <location>
        <position position="562"/>
    </location>
    <ligand>
        <name>ATP</name>
        <dbReference type="ChEBI" id="CHEBI:30616"/>
    </ligand>
</feature>
<feature type="domain" description="Polyphosphate kinase middle" evidence="8">
    <location>
        <begin position="121"/>
        <end position="299"/>
    </location>
</feature>
<dbReference type="Proteomes" id="UP000276568">
    <property type="component" value="Unassembled WGS sequence"/>
</dbReference>
<feature type="domain" description="Polyphosphate kinase C-terminal" evidence="11">
    <location>
        <begin position="330"/>
        <end position="490"/>
    </location>
</feature>
<dbReference type="NCBIfam" id="TIGR03705">
    <property type="entry name" value="poly_P_kin"/>
    <property type="match status" value="1"/>
</dbReference>
<dbReference type="GO" id="GO:0006799">
    <property type="term" value="P:polyphosphate biosynthetic process"/>
    <property type="evidence" value="ECO:0007669"/>
    <property type="project" value="UniProtKB-UniRule"/>
</dbReference>
<dbReference type="InterPro" id="IPR025198">
    <property type="entry name" value="PPK_N_dom"/>
</dbReference>
<evidence type="ECO:0000259" key="11">
    <source>
        <dbReference type="Pfam" id="PF17941"/>
    </source>
</evidence>
<dbReference type="InterPro" id="IPR036830">
    <property type="entry name" value="PP_kinase_middle_dom_sf"/>
</dbReference>
<dbReference type="InterPro" id="IPR003414">
    <property type="entry name" value="PP_kinase"/>
</dbReference>
<dbReference type="Pfam" id="PF13089">
    <property type="entry name" value="PP_kinase_N"/>
    <property type="match status" value="1"/>
</dbReference>
<comment type="catalytic activity">
    <reaction evidence="6 7">
        <text>[phosphate](n) + ATP = [phosphate](n+1) + ADP</text>
        <dbReference type="Rhea" id="RHEA:19573"/>
        <dbReference type="Rhea" id="RHEA-COMP:9859"/>
        <dbReference type="Rhea" id="RHEA-COMP:14280"/>
        <dbReference type="ChEBI" id="CHEBI:16838"/>
        <dbReference type="ChEBI" id="CHEBI:30616"/>
        <dbReference type="ChEBI" id="CHEBI:456216"/>
        <dbReference type="EC" id="2.7.4.1"/>
    </reaction>
</comment>
<dbReference type="PANTHER" id="PTHR30218:SF0">
    <property type="entry name" value="POLYPHOSPHATE KINASE"/>
    <property type="match status" value="1"/>
</dbReference>
<evidence type="ECO:0000259" key="9">
    <source>
        <dbReference type="Pfam" id="PF13089"/>
    </source>
</evidence>
<comment type="function">
    <text evidence="6 7">Catalyzes the reversible transfer of the terminal phosphate of ATP to form a long-chain polyphosphate (polyP).</text>
</comment>
<evidence type="ECO:0000256" key="6">
    <source>
        <dbReference type="HAMAP-Rule" id="MF_00347"/>
    </source>
</evidence>
<evidence type="ECO:0000256" key="3">
    <source>
        <dbReference type="ARBA" id="ARBA00022741"/>
    </source>
</evidence>
<feature type="binding site" evidence="6">
    <location>
        <position position="466"/>
    </location>
    <ligand>
        <name>ATP</name>
        <dbReference type="ChEBI" id="CHEBI:30616"/>
    </ligand>
</feature>
<keyword evidence="1 6" id="KW-0597">Phosphoprotein</keyword>
<feature type="domain" description="Polyphosphate kinase C-terminal" evidence="10">
    <location>
        <begin position="501"/>
        <end position="663"/>
    </location>
</feature>
<reference evidence="12 13" key="1">
    <citation type="submission" date="2018-11" db="EMBL/GenBank/DDBJ databases">
        <title>Clostridium sp. nov., a member of the family Erysipelotrichaceae isolated from pig faeces.</title>
        <authorList>
            <person name="Chang Y.-H."/>
        </authorList>
    </citation>
    <scope>NUCLEOTIDE SEQUENCE [LARGE SCALE GENOMIC DNA]</scope>
    <source>
        <strain evidence="12 13">YH-panp20</strain>
    </source>
</reference>
<feature type="domain" description="Polyphosphate kinase N-terminal" evidence="9">
    <location>
        <begin position="9"/>
        <end position="107"/>
    </location>
</feature>
<dbReference type="Gene3D" id="3.30.870.10">
    <property type="entry name" value="Endonuclease Chain A"/>
    <property type="match status" value="2"/>
</dbReference>
<dbReference type="Pfam" id="PF17941">
    <property type="entry name" value="PP_kinase_C_1"/>
    <property type="match status" value="1"/>
</dbReference>
<dbReference type="InterPro" id="IPR025200">
    <property type="entry name" value="PPK_C_dom2"/>
</dbReference>
<dbReference type="HAMAP" id="MF_00347">
    <property type="entry name" value="Polyphosphate_kinase"/>
    <property type="match status" value="1"/>
</dbReference>
<evidence type="ECO:0000259" key="10">
    <source>
        <dbReference type="Pfam" id="PF13090"/>
    </source>
</evidence>
<accession>A0A3N0HYD2</accession>
<dbReference type="SUPFAM" id="SSF56024">
    <property type="entry name" value="Phospholipase D/nuclease"/>
    <property type="match status" value="2"/>
</dbReference>
<sequence>MREYPFTQDRELSWLKFNERVLEEAADPDVPLLERLKFLAIFGSNLDEFYMVRCGSLYDMSLVDKDHHDKRSGLTPTEQLHAIFHTTHTLYKKKDAVTKEIEHTMRDIHLCRVHKKDLTKKQSKFLYAYFEEHVLPVLSPQIIDLQHPFPHLLNKQQYIFVRMKENDQVIYGIVPVPTVIDRIIYFEDGSGNYALLEQLIYYMVKSIFPKNEILYKTIIRVTRNADINLNMKEIDVDEDYRHYMKKILKKRDRLSPIRLELYKEADEDSIQFLCKNLHLETEQAFLSKSTLDMDYLFALTDHAEKVHLGYLSYPPFKAQESIYVDRDRKIIPQILNHDVLLLYPYQNIDIFLDLLKEAANDPDVISIKMTIYRLAKNSRIIHYLIEALENGKEVSVLMELRARFDEKRNIEAAEVIENAGGRVQYGFEEYKVHSKVCMISRKSKHGIQHITQIGTGNYNEKTSHQYTDYSFITARPDIGEDAMHFFNNMALGNTKGSYNRLLVSPVSLKSHVLEMMDKEITKAENNEPAQILLKMNSVTDVDLIKKISDASQAGVPVKMVVRGICCIVPGLPNYTEKVEVHSIVGRYLEHARIYAFGVGNEQKVYISSADFMTRNTEKRVEVACPIDEPKLKQDILDYFKDQFKDDVKGRVLQKDGTYTKLDTETLFDSQNYAMKKAEELALNKKVKEEKKSGIFKFIDRILGR</sequence>
<keyword evidence="6" id="KW-0479">Metal-binding</keyword>
<dbReference type="SUPFAM" id="SSF140356">
    <property type="entry name" value="PPK N-terminal domain-like"/>
    <property type="match status" value="1"/>
</dbReference>
<organism evidence="12 13">
    <name type="scientific">Absicoccus porci</name>
    <dbReference type="NCBI Taxonomy" id="2486576"/>
    <lineage>
        <taxon>Bacteria</taxon>
        <taxon>Bacillati</taxon>
        <taxon>Bacillota</taxon>
        <taxon>Erysipelotrichia</taxon>
        <taxon>Erysipelotrichales</taxon>
        <taxon>Erysipelotrichaceae</taxon>
        <taxon>Absicoccus</taxon>
    </lineage>
</organism>
<feature type="binding site" evidence="6">
    <location>
        <position position="590"/>
    </location>
    <ligand>
        <name>ATP</name>
        <dbReference type="ChEBI" id="CHEBI:30616"/>
    </ligand>
</feature>
<dbReference type="NCBIfam" id="NF003921">
    <property type="entry name" value="PRK05443.2-2"/>
    <property type="match status" value="1"/>
</dbReference>
<dbReference type="GO" id="GO:0005524">
    <property type="term" value="F:ATP binding"/>
    <property type="evidence" value="ECO:0007669"/>
    <property type="project" value="UniProtKB-KW"/>
</dbReference>
<feature type="binding site" evidence="6">
    <location>
        <position position="403"/>
    </location>
    <ligand>
        <name>Mg(2+)</name>
        <dbReference type="ChEBI" id="CHEBI:18420"/>
    </ligand>
</feature>
<dbReference type="PIRSF" id="PIRSF015589">
    <property type="entry name" value="PP_kinase"/>
    <property type="match status" value="1"/>
</dbReference>
<dbReference type="EMBL" id="RJQC01000003">
    <property type="protein sequence ID" value="RNM29773.1"/>
    <property type="molecule type" value="Genomic_DNA"/>
</dbReference>
<comment type="caution">
    <text evidence="12">The sequence shown here is derived from an EMBL/GenBank/DDBJ whole genome shotgun (WGS) entry which is preliminary data.</text>
</comment>
<dbReference type="GO" id="GO:0009358">
    <property type="term" value="C:polyphosphate kinase complex"/>
    <property type="evidence" value="ECO:0007669"/>
    <property type="project" value="InterPro"/>
</dbReference>
<dbReference type="RefSeq" id="WP_128520837.1">
    <property type="nucleotide sequence ID" value="NZ_JALFCT010000031.1"/>
</dbReference>
<dbReference type="Pfam" id="PF13090">
    <property type="entry name" value="PP_kinase_C"/>
    <property type="match status" value="1"/>
</dbReference>
<comment type="similarity">
    <text evidence="6 7">Belongs to the polyphosphate kinase 1 (PPK1) family.</text>
</comment>
<protein>
    <recommendedName>
        <fullName evidence="6 7">Polyphosphate kinase</fullName>
        <ecNumber evidence="6 7">2.7.4.1</ecNumber>
    </recommendedName>
    <alternativeName>
        <fullName evidence="6">ATP-polyphosphate phosphotransferase</fullName>
    </alternativeName>
    <alternativeName>
        <fullName evidence="6">Polyphosphoric acid kinase</fullName>
    </alternativeName>
</protein>
<keyword evidence="6" id="KW-0460">Magnesium</keyword>
<comment type="PTM">
    <text evidence="6 7">An intermediate of this reaction is the autophosphorylated ppk in which a phosphate is covalently linked to a histidine residue through a N-P bond.</text>
</comment>
<dbReference type="SUPFAM" id="SSF143724">
    <property type="entry name" value="PHP14-like"/>
    <property type="match status" value="1"/>
</dbReference>
<evidence type="ECO:0000256" key="2">
    <source>
        <dbReference type="ARBA" id="ARBA00022679"/>
    </source>
</evidence>
<feature type="binding site" evidence="6">
    <location>
        <position position="45"/>
    </location>
    <ligand>
        <name>ATP</name>
        <dbReference type="ChEBI" id="CHEBI:30616"/>
    </ligand>
</feature>
<dbReference type="Pfam" id="PF02503">
    <property type="entry name" value="PP_kinase"/>
    <property type="match status" value="1"/>
</dbReference>
<evidence type="ECO:0000256" key="5">
    <source>
        <dbReference type="ARBA" id="ARBA00022840"/>
    </source>
</evidence>
<dbReference type="PANTHER" id="PTHR30218">
    <property type="entry name" value="POLYPHOSPHATE KINASE"/>
    <property type="match status" value="1"/>
</dbReference>
<dbReference type="OrthoDB" id="9761456at2"/>
<keyword evidence="4 6" id="KW-0418">Kinase</keyword>
<evidence type="ECO:0000259" key="8">
    <source>
        <dbReference type="Pfam" id="PF02503"/>
    </source>
</evidence>
<feature type="binding site" evidence="6">
    <location>
        <position position="373"/>
    </location>
    <ligand>
        <name>Mg(2+)</name>
        <dbReference type="ChEBI" id="CHEBI:18420"/>
    </ligand>
</feature>
<dbReference type="EC" id="2.7.4.1" evidence="6 7"/>
<name>A0A3N0HYD2_9FIRM</name>
<dbReference type="AlphaFoldDB" id="A0A3N0HYD2"/>
<comment type="cofactor">
    <cofactor evidence="6">
        <name>Mg(2+)</name>
        <dbReference type="ChEBI" id="CHEBI:18420"/>
    </cofactor>
</comment>
<keyword evidence="5 6" id="KW-0067">ATP-binding</keyword>
<evidence type="ECO:0000256" key="4">
    <source>
        <dbReference type="ARBA" id="ARBA00022777"/>
    </source>
</evidence>
<gene>
    <name evidence="12" type="primary">ppk1</name>
    <name evidence="6" type="synonym">ppk</name>
    <name evidence="12" type="ORF">EDX97_09090</name>
</gene>
<dbReference type="InterPro" id="IPR036832">
    <property type="entry name" value="PPK_N_dom_sf"/>
</dbReference>
<feature type="active site" description="Phosphohistidine intermediate" evidence="6">
    <location>
        <position position="433"/>
    </location>
</feature>
<dbReference type="GO" id="GO:0046872">
    <property type="term" value="F:metal ion binding"/>
    <property type="evidence" value="ECO:0007669"/>
    <property type="project" value="UniProtKB-KW"/>
</dbReference>
<evidence type="ECO:0000256" key="1">
    <source>
        <dbReference type="ARBA" id="ARBA00022553"/>
    </source>
</evidence>
<evidence type="ECO:0000256" key="7">
    <source>
        <dbReference type="RuleBase" id="RU003800"/>
    </source>
</evidence>
<dbReference type="InterPro" id="IPR024953">
    <property type="entry name" value="PP_kinase_middle"/>
</dbReference>
<keyword evidence="13" id="KW-1185">Reference proteome</keyword>
<dbReference type="NCBIfam" id="NF003917">
    <property type="entry name" value="PRK05443.1-1"/>
    <property type="match status" value="1"/>
</dbReference>